<dbReference type="EMBL" id="CDMY01000674">
    <property type="protein sequence ID" value="CEM29375.1"/>
    <property type="molecule type" value="Genomic_DNA"/>
</dbReference>
<dbReference type="VEuPathDB" id="CryptoDB:Vbra_23006"/>
<keyword evidence="4" id="KW-1185">Reference proteome</keyword>
<dbReference type="PhylomeDB" id="A0A0G4GHZ2"/>
<evidence type="ECO:0000256" key="1">
    <source>
        <dbReference type="ARBA" id="ARBA00022737"/>
    </source>
</evidence>
<proteinExistence type="predicted"/>
<dbReference type="Proteomes" id="UP000041254">
    <property type="component" value="Unassembled WGS sequence"/>
</dbReference>
<accession>A0A0G4GHZ2</accession>
<evidence type="ECO:0000256" key="2">
    <source>
        <dbReference type="ARBA" id="ARBA00023043"/>
    </source>
</evidence>
<evidence type="ECO:0000313" key="4">
    <source>
        <dbReference type="Proteomes" id="UP000041254"/>
    </source>
</evidence>
<keyword evidence="1" id="KW-0677">Repeat</keyword>
<dbReference type="PANTHER" id="PTHR24189">
    <property type="entry name" value="MYOTROPHIN"/>
    <property type="match status" value="1"/>
</dbReference>
<keyword evidence="2" id="KW-0040">ANK repeat</keyword>
<name>A0A0G4GHZ2_VITBC</name>
<dbReference type="InParanoid" id="A0A0G4GHZ2"/>
<dbReference type="Gene3D" id="1.25.40.20">
    <property type="entry name" value="Ankyrin repeat-containing domain"/>
    <property type="match status" value="2"/>
</dbReference>
<dbReference type="PANTHER" id="PTHR24189:SF50">
    <property type="entry name" value="ANKYRIN REPEAT AND SOCS BOX PROTEIN 2"/>
    <property type="match status" value="1"/>
</dbReference>
<dbReference type="InterPro" id="IPR050745">
    <property type="entry name" value="Multifunctional_regulatory"/>
</dbReference>
<dbReference type="AlphaFoldDB" id="A0A0G4GHZ2"/>
<dbReference type="OrthoDB" id="20872at2759"/>
<organism evidence="3 4">
    <name type="scientific">Vitrella brassicaformis (strain CCMP3155)</name>
    <dbReference type="NCBI Taxonomy" id="1169540"/>
    <lineage>
        <taxon>Eukaryota</taxon>
        <taxon>Sar</taxon>
        <taxon>Alveolata</taxon>
        <taxon>Colpodellida</taxon>
        <taxon>Vitrellaceae</taxon>
        <taxon>Vitrella</taxon>
    </lineage>
</organism>
<dbReference type="InterPro" id="IPR002110">
    <property type="entry name" value="Ankyrin_rpt"/>
</dbReference>
<protein>
    <submittedName>
        <fullName evidence="3">Uncharacterized protein</fullName>
    </submittedName>
</protein>
<dbReference type="InterPro" id="IPR036770">
    <property type="entry name" value="Ankyrin_rpt-contain_sf"/>
</dbReference>
<dbReference type="Pfam" id="PF00023">
    <property type="entry name" value="Ank"/>
    <property type="match status" value="1"/>
</dbReference>
<dbReference type="SUPFAM" id="SSF48403">
    <property type="entry name" value="Ankyrin repeat"/>
    <property type="match status" value="1"/>
</dbReference>
<reference evidence="3 4" key="1">
    <citation type="submission" date="2014-11" db="EMBL/GenBank/DDBJ databases">
        <authorList>
            <person name="Zhu J."/>
            <person name="Qi W."/>
            <person name="Song R."/>
        </authorList>
    </citation>
    <scope>NUCLEOTIDE SEQUENCE [LARGE SCALE GENOMIC DNA]</scope>
</reference>
<sequence>MAQSSSAASQAPPLPPGCRHLNDVYIVPDEGVSALSRQLLEGCIRRTFRDAAQFTQLIEQGADPRAVGGLRVHGTSGRCTLSRCSCLCLAIDSQTNVAFLDADGYFPAIVRVVLPQWSSRQLQRDVINALIDGGAEMNGGGFEQRPITVAVRAGSEATVEALLARQANLRGLRVIYELPDIGSAAPPATRDYEAALMSIYRRLLRHDSTLAAERVGGNSLIHLAATARSIFSQSFIDAYLTLVTSHGADMTATDDIGRTPLHWAARTGSHCVAHWLCRQLTAYDVNRGMPNETPLAVAAHELDFYRRQYQGERRQRRIRAHKTTIGVLLRGGAAPSIARMPTATEGQRRQRQLVLAEYATVLSELSEVVMSAINGALAPQRDHSMLLARLLPLAPHHDGAHPHPSPSNMAFGPHEAEAIAWKIGAFLH</sequence>
<gene>
    <name evidence="3" type="ORF">Vbra_23006</name>
</gene>
<evidence type="ECO:0000313" key="3">
    <source>
        <dbReference type="EMBL" id="CEM29375.1"/>
    </source>
</evidence>